<organism evidence="16 17">
    <name type="scientific">Chrysophaeum taylorii</name>
    <dbReference type="NCBI Taxonomy" id="2483200"/>
    <lineage>
        <taxon>Eukaryota</taxon>
        <taxon>Sar</taxon>
        <taxon>Stramenopiles</taxon>
        <taxon>Ochrophyta</taxon>
        <taxon>Pelagophyceae</taxon>
        <taxon>Pelagomonadales</taxon>
        <taxon>Pelagomonadaceae</taxon>
        <taxon>Chrysophaeum</taxon>
    </lineage>
</organism>
<evidence type="ECO:0000256" key="5">
    <source>
        <dbReference type="ARBA" id="ARBA00022723"/>
    </source>
</evidence>
<keyword evidence="14" id="KW-0732">Signal</keyword>
<keyword evidence="5" id="KW-0479">Metal-binding</keyword>
<dbReference type="InterPro" id="IPR019793">
    <property type="entry name" value="Peroxidases_heam-ligand_BS"/>
</dbReference>
<evidence type="ECO:0000256" key="6">
    <source>
        <dbReference type="ARBA" id="ARBA00022946"/>
    </source>
</evidence>
<dbReference type="AlphaFoldDB" id="A0AAD7UNT0"/>
<comment type="catalytic activity">
    <reaction evidence="12">
        <text>2 Fe(II)-[cytochrome c] + H2O2 + 2 H(+) = 2 Fe(III)-[cytochrome c] + 2 H2O</text>
        <dbReference type="Rhea" id="RHEA:16581"/>
        <dbReference type="Rhea" id="RHEA-COMP:10350"/>
        <dbReference type="Rhea" id="RHEA-COMP:14399"/>
        <dbReference type="ChEBI" id="CHEBI:15377"/>
        <dbReference type="ChEBI" id="CHEBI:15378"/>
        <dbReference type="ChEBI" id="CHEBI:16240"/>
        <dbReference type="ChEBI" id="CHEBI:29033"/>
        <dbReference type="ChEBI" id="CHEBI:29034"/>
        <dbReference type="EC" id="1.11.1.5"/>
    </reaction>
</comment>
<comment type="caution">
    <text evidence="16">The sequence shown here is derived from an EMBL/GenBank/DDBJ whole genome shotgun (WGS) entry which is preliminary data.</text>
</comment>
<comment type="subcellular location">
    <subcellularLocation>
        <location evidence="2">Mitochondrion intermembrane space</location>
    </subcellularLocation>
    <subcellularLocation>
        <location evidence="1">Mitochondrion matrix</location>
    </subcellularLocation>
</comment>
<dbReference type="Pfam" id="PF00141">
    <property type="entry name" value="peroxidase"/>
    <property type="match status" value="1"/>
</dbReference>
<dbReference type="GO" id="GO:0004130">
    <property type="term" value="F:cytochrome-c peroxidase activity"/>
    <property type="evidence" value="ECO:0007669"/>
    <property type="project" value="UniProtKB-EC"/>
</dbReference>
<keyword evidence="17" id="KW-1185">Reference proteome</keyword>
<dbReference type="EMBL" id="JAQMWT010000029">
    <property type="protein sequence ID" value="KAJ8613400.1"/>
    <property type="molecule type" value="Genomic_DNA"/>
</dbReference>
<gene>
    <name evidence="16" type="ORF">CTAYLR_002247</name>
</gene>
<keyword evidence="8" id="KW-0408">Iron</keyword>
<dbReference type="GO" id="GO:0034599">
    <property type="term" value="P:cellular response to oxidative stress"/>
    <property type="evidence" value="ECO:0007669"/>
    <property type="project" value="InterPro"/>
</dbReference>
<dbReference type="Gene3D" id="1.10.420.10">
    <property type="entry name" value="Peroxidase, domain 2"/>
    <property type="match status" value="1"/>
</dbReference>
<dbReference type="InterPro" id="IPR019794">
    <property type="entry name" value="Peroxidases_AS"/>
</dbReference>
<accession>A0AAD7UNT0</accession>
<evidence type="ECO:0000313" key="16">
    <source>
        <dbReference type="EMBL" id="KAJ8613400.1"/>
    </source>
</evidence>
<evidence type="ECO:0000256" key="14">
    <source>
        <dbReference type="SAM" id="SignalP"/>
    </source>
</evidence>
<evidence type="ECO:0000256" key="1">
    <source>
        <dbReference type="ARBA" id="ARBA00004305"/>
    </source>
</evidence>
<sequence>MLVLLASTCALAPTRAPPEVVSRAKFIFGTSCAVGLSTVVAPAVAADVDYKAVAKDIEGIISTDADKGPTLVRLAWHSSGTYDKFLKDGGSGGGTIRFEEELAHGANAGLAKAVGWLEPVKSKYPGISYADLFTLAGVVAIKAARGPIVPWSSGRVDAPASAVTPDGRLPAADLGTPEKTAKGLRNDVFGRMGFDDREIVVLSGAHALGRCHPDASGYDGPWTPAPTILTNSYYSLLLNLPWTPKKWDGPLQYEDPSGKLMMLPSDLLLRDDPKFLKYTKIYAKDNALFFKDFSVAFQKLEELGCEGRLTPTQWASS</sequence>
<dbReference type="GO" id="GO:0005759">
    <property type="term" value="C:mitochondrial matrix"/>
    <property type="evidence" value="ECO:0007669"/>
    <property type="project" value="UniProtKB-SubCell"/>
</dbReference>
<dbReference type="EC" id="1.11.1.5" evidence="10"/>
<dbReference type="InterPro" id="IPR002016">
    <property type="entry name" value="Haem_peroxidase"/>
</dbReference>
<feature type="signal peptide" evidence="14">
    <location>
        <begin position="1"/>
        <end position="16"/>
    </location>
</feature>
<dbReference type="SUPFAM" id="SSF48113">
    <property type="entry name" value="Heme-dependent peroxidases"/>
    <property type="match status" value="1"/>
</dbReference>
<keyword evidence="7" id="KW-0560">Oxidoreductase</keyword>
<proteinExistence type="inferred from homology"/>
<dbReference type="CDD" id="cd00691">
    <property type="entry name" value="ascorbate_peroxidase"/>
    <property type="match status" value="1"/>
</dbReference>
<dbReference type="PRINTS" id="PR00459">
    <property type="entry name" value="ASPEROXIDASE"/>
</dbReference>
<keyword evidence="9" id="KW-0496">Mitochondrion</keyword>
<dbReference type="PROSITE" id="PS00436">
    <property type="entry name" value="PEROXIDASE_2"/>
    <property type="match status" value="1"/>
</dbReference>
<reference evidence="16" key="1">
    <citation type="submission" date="2023-01" db="EMBL/GenBank/DDBJ databases">
        <title>Metagenome sequencing of chrysophaentin producing Chrysophaeum taylorii.</title>
        <authorList>
            <person name="Davison J."/>
            <person name="Bewley C."/>
        </authorList>
    </citation>
    <scope>NUCLEOTIDE SEQUENCE</scope>
    <source>
        <strain evidence="16">NIES-1699</strain>
    </source>
</reference>
<dbReference type="Proteomes" id="UP001230188">
    <property type="component" value="Unassembled WGS sequence"/>
</dbReference>
<protein>
    <recommendedName>
        <fullName evidence="11">Cytochrome c peroxidase, mitochondrial</fullName>
        <ecNumber evidence="10">1.11.1.5</ecNumber>
    </recommendedName>
</protein>
<dbReference type="InterPro" id="IPR044831">
    <property type="entry name" value="Ccp1-like"/>
</dbReference>
<dbReference type="GO" id="GO:0020037">
    <property type="term" value="F:heme binding"/>
    <property type="evidence" value="ECO:0007669"/>
    <property type="project" value="InterPro"/>
</dbReference>
<evidence type="ECO:0000256" key="8">
    <source>
        <dbReference type="ARBA" id="ARBA00023004"/>
    </source>
</evidence>
<dbReference type="Gene3D" id="1.10.520.10">
    <property type="match status" value="1"/>
</dbReference>
<comment type="similarity">
    <text evidence="13">Belongs to the peroxidase family.</text>
</comment>
<evidence type="ECO:0000256" key="4">
    <source>
        <dbReference type="ARBA" id="ARBA00022617"/>
    </source>
</evidence>
<dbReference type="InterPro" id="IPR010255">
    <property type="entry name" value="Haem_peroxidase_sf"/>
</dbReference>
<evidence type="ECO:0000259" key="15">
    <source>
        <dbReference type="PROSITE" id="PS50873"/>
    </source>
</evidence>
<dbReference type="FunFam" id="1.10.420.10:FF:000009">
    <property type="entry name" value="Ascorbate peroxidase"/>
    <property type="match status" value="1"/>
</dbReference>
<evidence type="ECO:0000256" key="7">
    <source>
        <dbReference type="ARBA" id="ARBA00023002"/>
    </source>
</evidence>
<keyword evidence="3" id="KW-0575">Peroxidase</keyword>
<evidence type="ECO:0000313" key="17">
    <source>
        <dbReference type="Proteomes" id="UP001230188"/>
    </source>
</evidence>
<dbReference type="GO" id="GO:0042744">
    <property type="term" value="P:hydrogen peroxide catabolic process"/>
    <property type="evidence" value="ECO:0007669"/>
    <property type="project" value="TreeGrafter"/>
</dbReference>
<name>A0AAD7UNT0_9STRA</name>
<dbReference type="InterPro" id="IPR002207">
    <property type="entry name" value="Peroxidase_I"/>
</dbReference>
<keyword evidence="6" id="KW-0809">Transit peptide</keyword>
<dbReference type="GO" id="GO:0005758">
    <property type="term" value="C:mitochondrial intermembrane space"/>
    <property type="evidence" value="ECO:0007669"/>
    <property type="project" value="UniProtKB-SubCell"/>
</dbReference>
<feature type="chain" id="PRO_5042267547" description="Cytochrome c peroxidase, mitochondrial" evidence="14">
    <location>
        <begin position="17"/>
        <end position="317"/>
    </location>
</feature>
<dbReference type="PANTHER" id="PTHR31356:SF58">
    <property type="entry name" value="CYTOCHROME C PEROXIDASE, MITOCHONDRIAL"/>
    <property type="match status" value="1"/>
</dbReference>
<evidence type="ECO:0000256" key="10">
    <source>
        <dbReference type="ARBA" id="ARBA00039063"/>
    </source>
</evidence>
<dbReference type="GO" id="GO:0046872">
    <property type="term" value="F:metal ion binding"/>
    <property type="evidence" value="ECO:0007669"/>
    <property type="project" value="UniProtKB-KW"/>
</dbReference>
<dbReference type="GO" id="GO:0000302">
    <property type="term" value="P:response to reactive oxygen species"/>
    <property type="evidence" value="ECO:0007669"/>
    <property type="project" value="TreeGrafter"/>
</dbReference>
<evidence type="ECO:0000256" key="12">
    <source>
        <dbReference type="ARBA" id="ARBA00049265"/>
    </source>
</evidence>
<dbReference type="PROSITE" id="PS50873">
    <property type="entry name" value="PEROXIDASE_4"/>
    <property type="match status" value="1"/>
</dbReference>
<dbReference type="PRINTS" id="PR00458">
    <property type="entry name" value="PEROXIDASE"/>
</dbReference>
<evidence type="ECO:0000256" key="3">
    <source>
        <dbReference type="ARBA" id="ARBA00022559"/>
    </source>
</evidence>
<feature type="domain" description="Plant heme peroxidase family profile" evidence="15">
    <location>
        <begin position="127"/>
        <end position="309"/>
    </location>
</feature>
<evidence type="ECO:0000256" key="13">
    <source>
        <dbReference type="RuleBase" id="RU004241"/>
    </source>
</evidence>
<evidence type="ECO:0000256" key="9">
    <source>
        <dbReference type="ARBA" id="ARBA00023128"/>
    </source>
</evidence>
<evidence type="ECO:0000256" key="2">
    <source>
        <dbReference type="ARBA" id="ARBA00004569"/>
    </source>
</evidence>
<dbReference type="PROSITE" id="PS00435">
    <property type="entry name" value="PEROXIDASE_1"/>
    <property type="match status" value="1"/>
</dbReference>
<dbReference type="PANTHER" id="PTHR31356">
    <property type="entry name" value="THYLAKOID LUMENAL 29 KDA PROTEIN, CHLOROPLASTIC-RELATED"/>
    <property type="match status" value="1"/>
</dbReference>
<evidence type="ECO:0000256" key="11">
    <source>
        <dbReference type="ARBA" id="ARBA00040313"/>
    </source>
</evidence>
<keyword evidence="4" id="KW-0349">Heme</keyword>